<dbReference type="PANTHER" id="PTHR33516:SF2">
    <property type="entry name" value="LEXA REPRESSOR-RELATED"/>
    <property type="match status" value="1"/>
</dbReference>
<dbReference type="SUPFAM" id="SSF51306">
    <property type="entry name" value="LexA/Signal peptidase"/>
    <property type="match status" value="1"/>
</dbReference>
<dbReference type="GO" id="GO:0009432">
    <property type="term" value="P:SOS response"/>
    <property type="evidence" value="ECO:0007669"/>
    <property type="project" value="UniProtKB-KW"/>
</dbReference>
<evidence type="ECO:0000256" key="6">
    <source>
        <dbReference type="ARBA" id="ARBA00023236"/>
    </source>
</evidence>
<dbReference type="GO" id="GO:0006355">
    <property type="term" value="P:regulation of DNA-templated transcription"/>
    <property type="evidence" value="ECO:0007669"/>
    <property type="project" value="InterPro"/>
</dbReference>
<comment type="similarity">
    <text evidence="1 7">Belongs to the peptidase S24 family.</text>
</comment>
<keyword evidence="3 7" id="KW-0378">Hydrolase</keyword>
<reference evidence="9" key="1">
    <citation type="submission" date="2014-02" db="EMBL/GenBank/DDBJ databases">
        <authorList>
            <person name="Madsen J."/>
        </authorList>
    </citation>
    <scope>NUCLEOTIDE SEQUENCE [LARGE SCALE GENOMIC DNA]</scope>
    <source>
        <strain evidence="9">IS04</strain>
        <plasmid evidence="9">pIS04_68</plasmid>
    </source>
</reference>
<dbReference type="EMBL" id="HG963476">
    <property type="protein sequence ID" value="CDN96621.1"/>
    <property type="molecule type" value="Genomic_DNA"/>
</dbReference>
<sequence>MRAVSDTGRWSEGRSPGSRVEIVLTCQGLRPRRVHVALAVSHPMMLPSVNSTTSAPGNLIYISWLNGWPVNTPVNASPHTSRYATHDSGTLWIAGPSMVGDFHPLISTGLPVNTVCITSKIRVSGGKMKLQLFSTGKELPPQAHPLFADLASCGFPSPAADYVESDLDLHDYCIRHPSATYYLRASGDSMADGSLYNGDLLVVDSAEKPRHGDIVVASMQGEFTVKRLLLTPRLTLQPMNASWSPIYPDPDELDIFGVVTHIIHRPREMY</sequence>
<organism evidence="9">
    <name type="scientific">Escherichia coli</name>
    <dbReference type="NCBI Taxonomy" id="562"/>
    <lineage>
        <taxon>Bacteria</taxon>
        <taxon>Pseudomonadati</taxon>
        <taxon>Pseudomonadota</taxon>
        <taxon>Gammaproteobacteria</taxon>
        <taxon>Enterobacterales</taxon>
        <taxon>Enterobacteriaceae</taxon>
        <taxon>Escherichia</taxon>
    </lineage>
</organism>
<feature type="domain" description="Peptidase S24/S26A/S26B/S26C" evidence="8">
    <location>
        <begin position="145"/>
        <end position="259"/>
    </location>
</feature>
<dbReference type="GO" id="GO:0003677">
    <property type="term" value="F:DNA binding"/>
    <property type="evidence" value="ECO:0007669"/>
    <property type="project" value="InterPro"/>
</dbReference>
<dbReference type="MEROPS" id="S24.003"/>
<evidence type="ECO:0000256" key="1">
    <source>
        <dbReference type="ARBA" id="ARBA00007484"/>
    </source>
</evidence>
<dbReference type="GO" id="GO:0006281">
    <property type="term" value="P:DNA repair"/>
    <property type="evidence" value="ECO:0007669"/>
    <property type="project" value="UniProtKB-KW"/>
</dbReference>
<dbReference type="Pfam" id="PF00717">
    <property type="entry name" value="Peptidase_S24"/>
    <property type="match status" value="1"/>
</dbReference>
<evidence type="ECO:0000313" key="9">
    <source>
        <dbReference type="EMBL" id="CDN96621.1"/>
    </source>
</evidence>
<keyword evidence="6" id="KW-0742">SOS response</keyword>
<dbReference type="Gene3D" id="2.10.109.10">
    <property type="entry name" value="Umud Fragment, subunit A"/>
    <property type="match status" value="1"/>
</dbReference>
<evidence type="ECO:0000256" key="2">
    <source>
        <dbReference type="ARBA" id="ARBA00022763"/>
    </source>
</evidence>
<dbReference type="InterPro" id="IPR006197">
    <property type="entry name" value="Peptidase_S24_LexA"/>
</dbReference>
<accession>A0A060RIG9</accession>
<dbReference type="PRINTS" id="PR00726">
    <property type="entry name" value="LEXASERPTASE"/>
</dbReference>
<dbReference type="InterPro" id="IPR039418">
    <property type="entry name" value="LexA-like"/>
</dbReference>
<proteinExistence type="inferred from homology"/>
<evidence type="ECO:0000259" key="8">
    <source>
        <dbReference type="Pfam" id="PF00717"/>
    </source>
</evidence>
<keyword evidence="9" id="KW-0614">Plasmid</keyword>
<dbReference type="AlphaFoldDB" id="A0A060RIG9"/>
<evidence type="ECO:0000256" key="4">
    <source>
        <dbReference type="ARBA" id="ARBA00022813"/>
    </source>
</evidence>
<dbReference type="InterPro" id="IPR050077">
    <property type="entry name" value="LexA_repressor"/>
</dbReference>
<keyword evidence="2" id="KW-0227">DNA damage</keyword>
<evidence type="ECO:0000256" key="7">
    <source>
        <dbReference type="RuleBase" id="RU003991"/>
    </source>
</evidence>
<reference evidence="9" key="2">
    <citation type="submission" date="2014-06" db="EMBL/GenBank/DDBJ databases">
        <title>Type 3 fimbriae encoded on plasmids circumvent cyclic-di-GMP dependent regulation and enforce bacterial interactions via biofilm formation without regulating host motility.</title>
        <authorList>
            <person name="Madsen J.S."/>
            <person name="Riber L."/>
            <person name="Burmolle M."/>
            <person name="Hansen L.H."/>
            <person name="Sorensen S.J."/>
        </authorList>
    </citation>
    <scope>NUCLEOTIDE SEQUENCE [LARGE SCALE GENOMIC DNA]</scope>
    <source>
        <strain evidence="9">IS04</strain>
        <plasmid evidence="9">pIS04_68</plasmid>
    </source>
</reference>
<keyword evidence="4 7" id="KW-0068">Autocatalytic cleavage</keyword>
<dbReference type="InterPro" id="IPR015927">
    <property type="entry name" value="Peptidase_S24_S26A/B/C"/>
</dbReference>
<name>A0A060RIG9_ECOLX</name>
<dbReference type="GO" id="GO:0016787">
    <property type="term" value="F:hydrolase activity"/>
    <property type="evidence" value="ECO:0007669"/>
    <property type="project" value="UniProtKB-KW"/>
</dbReference>
<dbReference type="NCBIfam" id="NF007621">
    <property type="entry name" value="PRK10276.1"/>
    <property type="match status" value="1"/>
</dbReference>
<keyword evidence="5" id="KW-0234">DNA repair</keyword>
<protein>
    <submittedName>
        <fullName evidence="9">DNA repair system DNA polymerase V subunit UmuD</fullName>
    </submittedName>
</protein>
<dbReference type="CDD" id="cd06529">
    <property type="entry name" value="S24_LexA-like"/>
    <property type="match status" value="1"/>
</dbReference>
<evidence type="ECO:0000256" key="5">
    <source>
        <dbReference type="ARBA" id="ARBA00023204"/>
    </source>
</evidence>
<dbReference type="PANTHER" id="PTHR33516">
    <property type="entry name" value="LEXA REPRESSOR"/>
    <property type="match status" value="1"/>
</dbReference>
<geneLocation type="plasmid" evidence="9">
    <name>pIS04_68</name>
</geneLocation>
<dbReference type="InterPro" id="IPR036286">
    <property type="entry name" value="LexA/Signal_pep-like_sf"/>
</dbReference>
<evidence type="ECO:0000256" key="3">
    <source>
        <dbReference type="ARBA" id="ARBA00022801"/>
    </source>
</evidence>